<dbReference type="EMBL" id="JAAWWL010000001">
    <property type="protein sequence ID" value="NKI30735.1"/>
    <property type="molecule type" value="Genomic_DNA"/>
</dbReference>
<feature type="chain" id="PRO_5045264125" evidence="2">
    <location>
        <begin position="19"/>
        <end position="379"/>
    </location>
</feature>
<dbReference type="SUPFAM" id="SSF48452">
    <property type="entry name" value="TPR-like"/>
    <property type="match status" value="1"/>
</dbReference>
<comment type="caution">
    <text evidence="3">The sequence shown here is derived from an EMBL/GenBank/DDBJ whole genome shotgun (WGS) entry which is preliminary data.</text>
</comment>
<dbReference type="Gene3D" id="1.25.40.10">
    <property type="entry name" value="Tetratricopeptide repeat domain"/>
    <property type="match status" value="3"/>
</dbReference>
<gene>
    <name evidence="3" type="ORF">HCU67_02180</name>
</gene>
<dbReference type="Pfam" id="PF13181">
    <property type="entry name" value="TPR_8"/>
    <property type="match status" value="1"/>
</dbReference>
<dbReference type="PANTHER" id="PTHR12558:SF13">
    <property type="entry name" value="CELL DIVISION CYCLE PROTEIN 27 HOMOLOG"/>
    <property type="match status" value="1"/>
</dbReference>
<dbReference type="Pfam" id="PF12895">
    <property type="entry name" value="ANAPC3"/>
    <property type="match status" value="1"/>
</dbReference>
<evidence type="ECO:0000256" key="2">
    <source>
        <dbReference type="SAM" id="SignalP"/>
    </source>
</evidence>
<organism evidence="3 4">
    <name type="scientific">Croceivirga thetidis</name>
    <dbReference type="NCBI Taxonomy" id="2721623"/>
    <lineage>
        <taxon>Bacteria</taxon>
        <taxon>Pseudomonadati</taxon>
        <taxon>Bacteroidota</taxon>
        <taxon>Flavobacteriia</taxon>
        <taxon>Flavobacteriales</taxon>
        <taxon>Flavobacteriaceae</taxon>
        <taxon>Croceivirga</taxon>
    </lineage>
</organism>
<dbReference type="InterPro" id="IPR019734">
    <property type="entry name" value="TPR_rpt"/>
</dbReference>
<dbReference type="RefSeq" id="WP_168550971.1">
    <property type="nucleotide sequence ID" value="NZ_JAAWWL010000001.1"/>
</dbReference>
<reference evidence="3 4" key="1">
    <citation type="submission" date="2020-04" db="EMBL/GenBank/DDBJ databases">
        <authorList>
            <person name="Yoon J."/>
        </authorList>
    </citation>
    <scope>NUCLEOTIDE SEQUENCE [LARGE SCALE GENOMIC DNA]</scope>
    <source>
        <strain evidence="3 4">DJ-13</strain>
    </source>
</reference>
<keyword evidence="4" id="KW-1185">Reference proteome</keyword>
<dbReference type="Proteomes" id="UP000718451">
    <property type="component" value="Unassembled WGS sequence"/>
</dbReference>
<feature type="repeat" description="TPR" evidence="1">
    <location>
        <begin position="287"/>
        <end position="320"/>
    </location>
</feature>
<dbReference type="InterPro" id="IPR011990">
    <property type="entry name" value="TPR-like_helical_dom_sf"/>
</dbReference>
<keyword evidence="1" id="KW-0802">TPR repeat</keyword>
<feature type="signal peptide" evidence="2">
    <location>
        <begin position="1"/>
        <end position="18"/>
    </location>
</feature>
<dbReference type="PANTHER" id="PTHR12558">
    <property type="entry name" value="CELL DIVISION CYCLE 16,23,27"/>
    <property type="match status" value="1"/>
</dbReference>
<evidence type="ECO:0000313" key="3">
    <source>
        <dbReference type="EMBL" id="NKI30735.1"/>
    </source>
</evidence>
<accession>A0ABX1GP49</accession>
<evidence type="ECO:0000313" key="4">
    <source>
        <dbReference type="Proteomes" id="UP000718451"/>
    </source>
</evidence>
<evidence type="ECO:0000256" key="1">
    <source>
        <dbReference type="PROSITE-ProRule" id="PRU00339"/>
    </source>
</evidence>
<keyword evidence="2" id="KW-0732">Signal</keyword>
<dbReference type="Pfam" id="PF13174">
    <property type="entry name" value="TPR_6"/>
    <property type="match status" value="1"/>
</dbReference>
<feature type="repeat" description="TPR" evidence="1">
    <location>
        <begin position="116"/>
        <end position="149"/>
    </location>
</feature>
<dbReference type="SMART" id="SM00028">
    <property type="entry name" value="TPR"/>
    <property type="match status" value="7"/>
</dbReference>
<sequence length="379" mass="43769">MKSFVLVLILIPFASSIAQNNSSVLADNYFALGNYSKAINEYSKLGDLKSLHQIARSYEAIGNHEKAILQYQAVVKKDSTNILAQFELGKIFDKTKKYEDAENLFGILILKSPDNPEFQYFLGKAFRYNSDFDRGKESLKKAVQLDSTHLRSIYLLGKLYLAVDEPSNALDITNTGLRTAPEDVALINLKALALFTLGKFEEAIPLFEKLVEVGEGKPFVLKKLGEASAQRWQYEKAKKAYNRLGDIENYEADAYKGLAEVYMKEDVLDSAAIYYKKSIKERRYNFQEEYASLGRIFRIQKDTKKALDYYTLAWEENPANQFAYWQVCVMADEYYKDPELKLKYYEKLLADFKDLMPFLKERAQKRVNELKEELHFAKE</sequence>
<dbReference type="PROSITE" id="PS50005">
    <property type="entry name" value="TPR"/>
    <property type="match status" value="2"/>
</dbReference>
<protein>
    <submittedName>
        <fullName evidence="3">Tetratricopeptide repeat protein</fullName>
    </submittedName>
</protein>
<proteinExistence type="predicted"/>
<name>A0ABX1GP49_9FLAO</name>